<dbReference type="GO" id="GO:0004174">
    <property type="term" value="F:electron-transferring-flavoprotein dehydrogenase activity"/>
    <property type="evidence" value="ECO:0007669"/>
    <property type="project" value="TreeGrafter"/>
</dbReference>
<dbReference type="InterPro" id="IPR036188">
    <property type="entry name" value="FAD/NAD-bd_sf"/>
</dbReference>
<dbReference type="PANTHER" id="PTHR43735">
    <property type="entry name" value="APOPTOSIS-INDUCING FACTOR 1"/>
    <property type="match status" value="1"/>
</dbReference>
<dbReference type="GO" id="GO:0050660">
    <property type="term" value="F:flavin adenine dinucleotide binding"/>
    <property type="evidence" value="ECO:0007669"/>
    <property type="project" value="TreeGrafter"/>
</dbReference>
<evidence type="ECO:0000313" key="1">
    <source>
        <dbReference type="EMBL" id="RCH83689.1"/>
    </source>
</evidence>
<dbReference type="SUPFAM" id="SSF51905">
    <property type="entry name" value="FAD/NAD(P)-binding domain"/>
    <property type="match status" value="1"/>
</dbReference>
<dbReference type="Gene3D" id="3.50.50.100">
    <property type="match status" value="1"/>
</dbReference>
<proteinExistence type="predicted"/>
<evidence type="ECO:0000313" key="2">
    <source>
        <dbReference type="Proteomes" id="UP000252139"/>
    </source>
</evidence>
<organism evidence="1 2">
    <name type="scientific">Rhizopus azygosporus</name>
    <name type="common">Rhizopus microsporus var. azygosporus</name>
    <dbReference type="NCBI Taxonomy" id="86630"/>
    <lineage>
        <taxon>Eukaryota</taxon>
        <taxon>Fungi</taxon>
        <taxon>Fungi incertae sedis</taxon>
        <taxon>Mucoromycota</taxon>
        <taxon>Mucoromycotina</taxon>
        <taxon>Mucoromycetes</taxon>
        <taxon>Mucorales</taxon>
        <taxon>Mucorineae</taxon>
        <taxon>Rhizopodaceae</taxon>
        <taxon>Rhizopus</taxon>
    </lineage>
</organism>
<reference evidence="1 2" key="1">
    <citation type="journal article" date="2018" name="G3 (Bethesda)">
        <title>Phylogenetic and Phylogenomic Definition of Rhizopus Species.</title>
        <authorList>
            <person name="Gryganskyi A.P."/>
            <person name="Golan J."/>
            <person name="Dolatabadi S."/>
            <person name="Mondo S."/>
            <person name="Robb S."/>
            <person name="Idnurm A."/>
            <person name="Muszewska A."/>
            <person name="Steczkiewicz K."/>
            <person name="Masonjones S."/>
            <person name="Liao H.L."/>
            <person name="Gajdeczka M.T."/>
            <person name="Anike F."/>
            <person name="Vuek A."/>
            <person name="Anishchenko I.M."/>
            <person name="Voigt K."/>
            <person name="de Hoog G.S."/>
            <person name="Smith M.E."/>
            <person name="Heitman J."/>
            <person name="Vilgalys R."/>
            <person name="Stajich J.E."/>
        </authorList>
    </citation>
    <scope>NUCLEOTIDE SEQUENCE [LARGE SCALE GENOMIC DNA]</scope>
    <source>
        <strain evidence="1 2">CBS 357.93</strain>
    </source>
</reference>
<dbReference type="PANTHER" id="PTHR43735:SF11">
    <property type="entry name" value="HYPOTHETICAL OXIDOREDUCTASE (EUROFUNG)"/>
    <property type="match status" value="1"/>
</dbReference>
<dbReference type="AlphaFoldDB" id="A0A367J1H9"/>
<keyword evidence="2" id="KW-1185">Reference proteome</keyword>
<dbReference type="GO" id="GO:0005737">
    <property type="term" value="C:cytoplasm"/>
    <property type="evidence" value="ECO:0007669"/>
    <property type="project" value="TreeGrafter"/>
</dbReference>
<dbReference type="EMBL" id="PJQL01002584">
    <property type="protein sequence ID" value="RCH83689.1"/>
    <property type="molecule type" value="Genomic_DNA"/>
</dbReference>
<evidence type="ECO:0008006" key="3">
    <source>
        <dbReference type="Google" id="ProtNLM"/>
    </source>
</evidence>
<accession>A0A367J1H9</accession>
<sequence>ELMKALSPDTINKDNGFIKVKPTMQILDERYPNIFAAGDVIDHTDVKTGHYAWMQGLAALTNIRKLINGASYDSLEPYKSKDLALIKVILGKKEAVMQTHVLGPLIAVGSWIAGRSIPHNVYATTLAEMLKAKPSKDA</sequence>
<comment type="caution">
    <text evidence="1">The sequence shown here is derived from an EMBL/GenBank/DDBJ whole genome shotgun (WGS) entry which is preliminary data.</text>
</comment>
<feature type="non-terminal residue" evidence="1">
    <location>
        <position position="1"/>
    </location>
</feature>
<dbReference type="STRING" id="86630.A0A367J1H9"/>
<dbReference type="OrthoDB" id="202203at2759"/>
<name>A0A367J1H9_RHIAZ</name>
<dbReference type="Proteomes" id="UP000252139">
    <property type="component" value="Unassembled WGS sequence"/>
</dbReference>
<protein>
    <recommendedName>
        <fullName evidence="3">FAD/NAD(P)-binding domain-containing protein</fullName>
    </recommendedName>
</protein>
<gene>
    <name evidence="1" type="ORF">CU097_000156</name>
</gene>